<evidence type="ECO:0000313" key="3">
    <source>
        <dbReference type="Proteomes" id="UP001396334"/>
    </source>
</evidence>
<proteinExistence type="predicted"/>
<name>A0ABR2SCQ2_9ROSI</name>
<gene>
    <name evidence="2" type="ORF">V6N11_003203</name>
</gene>
<keyword evidence="3" id="KW-1185">Reference proteome</keyword>
<comment type="caution">
    <text evidence="2">The sequence shown here is derived from an EMBL/GenBank/DDBJ whole genome shotgun (WGS) entry which is preliminary data.</text>
</comment>
<dbReference type="Proteomes" id="UP001396334">
    <property type="component" value="Unassembled WGS sequence"/>
</dbReference>
<feature type="compositionally biased region" description="Polar residues" evidence="1">
    <location>
        <begin position="1"/>
        <end position="19"/>
    </location>
</feature>
<organism evidence="2 3">
    <name type="scientific">Hibiscus sabdariffa</name>
    <name type="common">roselle</name>
    <dbReference type="NCBI Taxonomy" id="183260"/>
    <lineage>
        <taxon>Eukaryota</taxon>
        <taxon>Viridiplantae</taxon>
        <taxon>Streptophyta</taxon>
        <taxon>Embryophyta</taxon>
        <taxon>Tracheophyta</taxon>
        <taxon>Spermatophyta</taxon>
        <taxon>Magnoliopsida</taxon>
        <taxon>eudicotyledons</taxon>
        <taxon>Gunneridae</taxon>
        <taxon>Pentapetalae</taxon>
        <taxon>rosids</taxon>
        <taxon>malvids</taxon>
        <taxon>Malvales</taxon>
        <taxon>Malvaceae</taxon>
        <taxon>Malvoideae</taxon>
        <taxon>Hibiscus</taxon>
    </lineage>
</organism>
<sequence length="87" mass="9919">MEALQNLTGKQSKTIASSHNENHNEKVDGWQEAEQQNESMYNTQGLETLRQQANDGSSYGVNNSCFRFFMANGDNNLWEKYGLKLNN</sequence>
<dbReference type="EMBL" id="JBBPBN010000015">
    <property type="protein sequence ID" value="KAK9022967.1"/>
    <property type="molecule type" value="Genomic_DNA"/>
</dbReference>
<reference evidence="2 3" key="1">
    <citation type="journal article" date="2024" name="G3 (Bethesda)">
        <title>Genome assembly of Hibiscus sabdariffa L. provides insights into metabolisms of medicinal natural products.</title>
        <authorList>
            <person name="Kim T."/>
        </authorList>
    </citation>
    <scope>NUCLEOTIDE SEQUENCE [LARGE SCALE GENOMIC DNA]</scope>
    <source>
        <strain evidence="2">TK-2024</strain>
        <tissue evidence="2">Old leaves</tissue>
    </source>
</reference>
<evidence type="ECO:0000256" key="1">
    <source>
        <dbReference type="SAM" id="MobiDB-lite"/>
    </source>
</evidence>
<accession>A0ABR2SCQ2</accession>
<evidence type="ECO:0000313" key="2">
    <source>
        <dbReference type="EMBL" id="KAK9022967.1"/>
    </source>
</evidence>
<feature type="region of interest" description="Disordered" evidence="1">
    <location>
        <begin position="1"/>
        <end position="26"/>
    </location>
</feature>
<protein>
    <submittedName>
        <fullName evidence="2">Uncharacterized protein</fullName>
    </submittedName>
</protein>